<dbReference type="AlphaFoldDB" id="A0A5A8E9E1"/>
<feature type="transmembrane region" description="Helical" evidence="2">
    <location>
        <begin position="192"/>
        <end position="209"/>
    </location>
</feature>
<name>A0A5A8E9E1_CAFRO</name>
<dbReference type="Proteomes" id="UP000322899">
    <property type="component" value="Unassembled WGS sequence"/>
</dbReference>
<feature type="transmembrane region" description="Helical" evidence="2">
    <location>
        <begin position="36"/>
        <end position="55"/>
    </location>
</feature>
<dbReference type="EMBL" id="VLTO01000028">
    <property type="protein sequence ID" value="KAA0173918.1"/>
    <property type="molecule type" value="Genomic_DNA"/>
</dbReference>
<dbReference type="PANTHER" id="PTHR11161">
    <property type="entry name" value="O-ACYLTRANSFERASE"/>
    <property type="match status" value="1"/>
</dbReference>
<feature type="transmembrane region" description="Helical" evidence="2">
    <location>
        <begin position="509"/>
        <end position="526"/>
    </location>
</feature>
<gene>
    <name evidence="4" type="ORF">FNF27_04676</name>
</gene>
<keyword evidence="2" id="KW-0812">Transmembrane</keyword>
<proteinExistence type="predicted"/>
<feature type="domain" description="Acyltransferase 3" evidence="3">
    <location>
        <begin position="31"/>
        <end position="274"/>
    </location>
</feature>
<dbReference type="InterPro" id="IPR052728">
    <property type="entry name" value="O2_lipid_transport_reg"/>
</dbReference>
<comment type="caution">
    <text evidence="4">The sequence shown here is derived from an EMBL/GenBank/DDBJ whole genome shotgun (WGS) entry which is preliminary data.</text>
</comment>
<protein>
    <recommendedName>
        <fullName evidence="3">Acyltransferase 3 domain-containing protein</fullName>
    </recommendedName>
</protein>
<dbReference type="PANTHER" id="PTHR11161:SF0">
    <property type="entry name" value="O-ACYLTRANSFERASE LIKE PROTEIN"/>
    <property type="match status" value="1"/>
</dbReference>
<evidence type="ECO:0000313" key="5">
    <source>
        <dbReference type="Proteomes" id="UP000322899"/>
    </source>
</evidence>
<feature type="compositionally biased region" description="Polar residues" evidence="1">
    <location>
        <begin position="296"/>
        <end position="316"/>
    </location>
</feature>
<sequence>MTSVCSSGGECDVWGNLRSLVARPAGAIGVLDGIRALAVAWVLAFHSLLFLPAIFQADQKTKGVPVTTPSAYPTLDEAWFMTPIAVGETGVDMFFLLSGFLIAYLLGKEARRGSGIGYLRFLLRRWLRIVPAYVTVILVYFVATPVPCLTWFWTNLLFLNNFIGPQVVQGADAPNTADAPCLGHAWSIAVEFQMYVLSPPIVMAIHYLATKRAAGAKGWLLPPWWTIPLVGIVLSCLLRLVLWLGSEFEGLDVVIYDKPYTRWGPYLVGMAVAQMLGPALDASMAKPKRPKAEATTDATGSTPLLSASDGRTSSPAPKTAVVGGASLAASDVVPATGTGEAGEPPLPAIPVVPCERWAPVIYWVGVCLWVLLSWAKLPFLGGSFVDQPGKAFPQAMSIMFFRTLFGIGVGMALFGIIVVRLQESRVARDKQRAAAVADKDAAADAEASSPAAGGTAVIATDSETGEPADLVDPCRCCPSWPLGKWPASARSLAWCLELKALVPLARVSYSVYLLQFIPMFLVLGFLDVGEHDSVGTLWIKYMVLCALTLLLASLVSVAVYVCVERPCMSLRERCNASKRAA</sequence>
<organism evidence="4 5">
    <name type="scientific">Cafeteria roenbergensis</name>
    <name type="common">Marine flagellate</name>
    <dbReference type="NCBI Taxonomy" id="33653"/>
    <lineage>
        <taxon>Eukaryota</taxon>
        <taxon>Sar</taxon>
        <taxon>Stramenopiles</taxon>
        <taxon>Bigyra</taxon>
        <taxon>Opalozoa</taxon>
        <taxon>Bicosoecida</taxon>
        <taxon>Cafeteriaceae</taxon>
        <taxon>Cafeteria</taxon>
    </lineage>
</organism>
<evidence type="ECO:0000256" key="1">
    <source>
        <dbReference type="SAM" id="MobiDB-lite"/>
    </source>
</evidence>
<feature type="transmembrane region" description="Helical" evidence="2">
    <location>
        <begin position="538"/>
        <end position="563"/>
    </location>
</feature>
<evidence type="ECO:0000256" key="2">
    <source>
        <dbReference type="SAM" id="Phobius"/>
    </source>
</evidence>
<dbReference type="GO" id="GO:0016747">
    <property type="term" value="F:acyltransferase activity, transferring groups other than amino-acyl groups"/>
    <property type="evidence" value="ECO:0007669"/>
    <property type="project" value="InterPro"/>
</dbReference>
<feature type="region of interest" description="Disordered" evidence="1">
    <location>
        <begin position="287"/>
        <end position="319"/>
    </location>
</feature>
<evidence type="ECO:0000313" key="4">
    <source>
        <dbReference type="EMBL" id="KAA0173918.1"/>
    </source>
</evidence>
<keyword evidence="2" id="KW-0472">Membrane</keyword>
<accession>A0A5A8E9E1</accession>
<dbReference type="InterPro" id="IPR002656">
    <property type="entry name" value="Acyl_transf_3_dom"/>
</dbReference>
<feature type="transmembrane region" description="Helical" evidence="2">
    <location>
        <begin position="360"/>
        <end position="379"/>
    </location>
</feature>
<feature type="transmembrane region" description="Helical" evidence="2">
    <location>
        <begin position="78"/>
        <end position="106"/>
    </location>
</feature>
<feature type="transmembrane region" description="Helical" evidence="2">
    <location>
        <begin position="126"/>
        <end position="153"/>
    </location>
</feature>
<feature type="transmembrane region" description="Helical" evidence="2">
    <location>
        <begin position="221"/>
        <end position="243"/>
    </location>
</feature>
<evidence type="ECO:0000259" key="3">
    <source>
        <dbReference type="Pfam" id="PF01757"/>
    </source>
</evidence>
<feature type="transmembrane region" description="Helical" evidence="2">
    <location>
        <begin position="399"/>
        <end position="421"/>
    </location>
</feature>
<reference evidence="4 5" key="1">
    <citation type="submission" date="2019-07" db="EMBL/GenBank/DDBJ databases">
        <title>Genomes of Cafeteria roenbergensis.</title>
        <authorList>
            <person name="Fischer M.G."/>
            <person name="Hackl T."/>
            <person name="Roman M."/>
        </authorList>
    </citation>
    <scope>NUCLEOTIDE SEQUENCE [LARGE SCALE GENOMIC DNA]</scope>
    <source>
        <strain evidence="4 5">E4-10P</strain>
    </source>
</reference>
<feature type="transmembrane region" description="Helical" evidence="2">
    <location>
        <begin position="263"/>
        <end position="280"/>
    </location>
</feature>
<dbReference type="Pfam" id="PF01757">
    <property type="entry name" value="Acyl_transf_3"/>
    <property type="match status" value="1"/>
</dbReference>
<keyword evidence="2" id="KW-1133">Transmembrane helix</keyword>
<dbReference type="OrthoDB" id="207378at2759"/>